<dbReference type="OrthoDB" id="69175at2759"/>
<keyword evidence="2" id="KW-0472">Membrane</keyword>
<evidence type="ECO:0000313" key="6">
    <source>
        <dbReference type="Proteomes" id="UP000030762"/>
    </source>
</evidence>
<dbReference type="InterPro" id="IPR043968">
    <property type="entry name" value="SGNH"/>
</dbReference>
<dbReference type="InParanoid" id="T0R562"/>
<protein>
    <recommendedName>
        <fullName evidence="7">Acyltransferase 3 domain-containing protein</fullName>
    </recommendedName>
</protein>
<evidence type="ECO:0000256" key="2">
    <source>
        <dbReference type="SAM" id="Phobius"/>
    </source>
</evidence>
<feature type="transmembrane region" description="Helical" evidence="2">
    <location>
        <begin position="232"/>
        <end position="252"/>
    </location>
</feature>
<feature type="transmembrane region" description="Helical" evidence="2">
    <location>
        <begin position="396"/>
        <end position="420"/>
    </location>
</feature>
<dbReference type="GO" id="GO:0000271">
    <property type="term" value="P:polysaccharide biosynthetic process"/>
    <property type="evidence" value="ECO:0007669"/>
    <property type="project" value="TreeGrafter"/>
</dbReference>
<feature type="region of interest" description="Disordered" evidence="1">
    <location>
        <begin position="1"/>
        <end position="20"/>
    </location>
</feature>
<dbReference type="OMA" id="INEHRAF"/>
<feature type="transmembrane region" description="Helical" evidence="2">
    <location>
        <begin position="71"/>
        <end position="95"/>
    </location>
</feature>
<dbReference type="RefSeq" id="XP_008619327.1">
    <property type="nucleotide sequence ID" value="XM_008621105.1"/>
</dbReference>
<evidence type="ECO:0008006" key="7">
    <source>
        <dbReference type="Google" id="ProtNLM"/>
    </source>
</evidence>
<keyword evidence="2" id="KW-1133">Transmembrane helix</keyword>
<feature type="transmembrane region" description="Helical" evidence="2">
    <location>
        <begin position="206"/>
        <end position="226"/>
    </location>
</feature>
<keyword evidence="6" id="KW-1185">Reference proteome</keyword>
<dbReference type="PANTHER" id="PTHR23028:SF53">
    <property type="entry name" value="ACYL_TRANSF_3 DOMAIN-CONTAINING PROTEIN"/>
    <property type="match status" value="1"/>
</dbReference>
<feature type="domain" description="SGNH" evidence="4">
    <location>
        <begin position="515"/>
        <end position="738"/>
    </location>
</feature>
<feature type="transmembrane region" description="Helical" evidence="2">
    <location>
        <begin position="116"/>
        <end position="136"/>
    </location>
</feature>
<evidence type="ECO:0000259" key="4">
    <source>
        <dbReference type="Pfam" id="PF19040"/>
    </source>
</evidence>
<dbReference type="InterPro" id="IPR050879">
    <property type="entry name" value="Acyltransferase_3"/>
</dbReference>
<feature type="compositionally biased region" description="Basic and acidic residues" evidence="1">
    <location>
        <begin position="1"/>
        <end position="10"/>
    </location>
</feature>
<dbReference type="GeneID" id="19955672"/>
<sequence length="754" mass="83931">MADVHKRVSNADELDKEQDDDVLLSDHTPADVEAAHDHAPPAPSHSYRPDIDGLRTLAVLPVLVFHAYPKLFPGGFIGVDIFFVISGFLISGILFKEHKRGKFTYASFYERRVRRIFPTLIIVLSATLWLGYLYLMAPKLKLMAATMFAGTVFAANLQVLSLEKAYFDLGANPVLHLWSLGVEEQFYILWPFFCAIIMKLSYKRAIILQVAFMVLSFGINIAFLGYRDNKVSFYMPLCRFWQMSMGGLLAYVTSQAAPAFEPLAASGTTPSSSGGWTSAAGLSLILLGFASINEHRAFPGFWALLPTLGATLLIAAGPRAPFNRYILSNAVVVYIGKISYCLYLWHWPILVISGDRYPATAPRPFFAEPWVLLLISVALSIATYEDVELRLRRRKAKWITPVLALGVALLALVSAAVYTYPANFSLIELGLRNVAPPIVESGANLTSGNVPASLKQAQTAIYDGAWQGGLGDKCPSDSPYVFNAIRPEHAEKYGPYYLPGDVYLINPGHEKDNGLLIVLGDSHADMTKPRLVQLFEDAKAAKNESTFPTIAINSWSARPIMPCRAEYYANLAMVKAMKPQVLLLVQHYYQYVHPTGDFNTPYEAPPKCCNDGTKPCPEQTMRDVNAMWSIMEKDLKELTDMGIKVFVVDQSPEYEEMNPSAWISGDKVTMPKPMYKSEFNREYKWLLDPLHAMVKNAGATLIDYADNYSLGDEIMITDDHGYPVMCYGTHLNAHTARSYLTVVDQVVDAARLQK</sequence>
<dbReference type="eggNOG" id="ENOG502S34G">
    <property type="taxonomic scope" value="Eukaryota"/>
</dbReference>
<dbReference type="GO" id="GO:0016747">
    <property type="term" value="F:acyltransferase activity, transferring groups other than amino-acyl groups"/>
    <property type="evidence" value="ECO:0007669"/>
    <property type="project" value="InterPro"/>
</dbReference>
<feature type="transmembrane region" description="Helical" evidence="2">
    <location>
        <begin position="298"/>
        <end position="318"/>
    </location>
</feature>
<evidence type="ECO:0000313" key="5">
    <source>
        <dbReference type="EMBL" id="EQC27228.1"/>
    </source>
</evidence>
<evidence type="ECO:0000256" key="1">
    <source>
        <dbReference type="SAM" id="MobiDB-lite"/>
    </source>
</evidence>
<dbReference type="AlphaFoldDB" id="T0R562"/>
<dbReference type="Pfam" id="PF19040">
    <property type="entry name" value="SGNH"/>
    <property type="match status" value="1"/>
</dbReference>
<feature type="transmembrane region" description="Helical" evidence="2">
    <location>
        <begin position="325"/>
        <end position="345"/>
    </location>
</feature>
<gene>
    <name evidence="5" type="ORF">SDRG_14945</name>
</gene>
<organism evidence="5 6">
    <name type="scientific">Saprolegnia diclina (strain VS20)</name>
    <dbReference type="NCBI Taxonomy" id="1156394"/>
    <lineage>
        <taxon>Eukaryota</taxon>
        <taxon>Sar</taxon>
        <taxon>Stramenopiles</taxon>
        <taxon>Oomycota</taxon>
        <taxon>Saprolegniomycetes</taxon>
        <taxon>Saprolegniales</taxon>
        <taxon>Saprolegniaceae</taxon>
        <taxon>Saprolegnia</taxon>
    </lineage>
</organism>
<evidence type="ECO:0000259" key="3">
    <source>
        <dbReference type="Pfam" id="PF01757"/>
    </source>
</evidence>
<dbReference type="Proteomes" id="UP000030762">
    <property type="component" value="Unassembled WGS sequence"/>
</dbReference>
<name>T0R562_SAPDV</name>
<dbReference type="PANTHER" id="PTHR23028">
    <property type="entry name" value="ACETYLTRANSFERASE"/>
    <property type="match status" value="1"/>
</dbReference>
<reference evidence="5 6" key="1">
    <citation type="submission" date="2012-04" db="EMBL/GenBank/DDBJ databases">
        <title>The Genome Sequence of Saprolegnia declina VS20.</title>
        <authorList>
            <consortium name="The Broad Institute Genome Sequencing Platform"/>
            <person name="Russ C."/>
            <person name="Nusbaum C."/>
            <person name="Tyler B."/>
            <person name="van West P."/>
            <person name="Dieguez-Uribeondo J."/>
            <person name="de Bruijn I."/>
            <person name="Tripathy S."/>
            <person name="Jiang R."/>
            <person name="Young S.K."/>
            <person name="Zeng Q."/>
            <person name="Gargeya S."/>
            <person name="Fitzgerald M."/>
            <person name="Haas B."/>
            <person name="Abouelleil A."/>
            <person name="Alvarado L."/>
            <person name="Arachchi H.M."/>
            <person name="Berlin A."/>
            <person name="Chapman S.B."/>
            <person name="Goldberg J."/>
            <person name="Griggs A."/>
            <person name="Gujja S."/>
            <person name="Hansen M."/>
            <person name="Howarth C."/>
            <person name="Imamovic A."/>
            <person name="Larimer J."/>
            <person name="McCowen C."/>
            <person name="Montmayeur A."/>
            <person name="Murphy C."/>
            <person name="Neiman D."/>
            <person name="Pearson M."/>
            <person name="Priest M."/>
            <person name="Roberts A."/>
            <person name="Saif S."/>
            <person name="Shea T."/>
            <person name="Sisk P."/>
            <person name="Sykes S."/>
            <person name="Wortman J."/>
            <person name="Nusbaum C."/>
            <person name="Birren B."/>
        </authorList>
    </citation>
    <scope>NUCLEOTIDE SEQUENCE [LARGE SCALE GENOMIC DNA]</scope>
    <source>
        <strain evidence="5 6">VS20</strain>
    </source>
</reference>
<dbReference type="VEuPathDB" id="FungiDB:SDRG_14945"/>
<feature type="transmembrane region" description="Helical" evidence="2">
    <location>
        <begin position="273"/>
        <end position="292"/>
    </location>
</feature>
<feature type="domain" description="Acyltransferase 3" evidence="3">
    <location>
        <begin position="50"/>
        <end position="384"/>
    </location>
</feature>
<proteinExistence type="predicted"/>
<accession>T0R562</accession>
<dbReference type="Pfam" id="PF01757">
    <property type="entry name" value="Acyl_transf_3"/>
    <property type="match status" value="1"/>
</dbReference>
<keyword evidence="2" id="KW-0812">Transmembrane</keyword>
<dbReference type="EMBL" id="JH767212">
    <property type="protein sequence ID" value="EQC27228.1"/>
    <property type="molecule type" value="Genomic_DNA"/>
</dbReference>
<dbReference type="InterPro" id="IPR002656">
    <property type="entry name" value="Acyl_transf_3_dom"/>
</dbReference>
<dbReference type="GO" id="GO:0016020">
    <property type="term" value="C:membrane"/>
    <property type="evidence" value="ECO:0007669"/>
    <property type="project" value="TreeGrafter"/>
</dbReference>